<dbReference type="Gene3D" id="3.40.50.300">
    <property type="entry name" value="P-loop containing nucleotide triphosphate hydrolases"/>
    <property type="match status" value="1"/>
</dbReference>
<dbReference type="InterPro" id="IPR027417">
    <property type="entry name" value="P-loop_NTPase"/>
</dbReference>
<gene>
    <name evidence="1" type="ORF">AGRHK599_LOCUS1293</name>
</gene>
<dbReference type="KEGG" id="aro:B0909_05205"/>
<name>A0AAN2DCM9_RHIRH</name>
<evidence type="ECO:0000313" key="2">
    <source>
        <dbReference type="Proteomes" id="UP000528185"/>
    </source>
</evidence>
<accession>A0AAN2DCM9</accession>
<dbReference type="Gene3D" id="3.30.420.240">
    <property type="match status" value="1"/>
</dbReference>
<sequence>MTETQHLTDEQKNLQKAKELGQLIDIFRDDIAIFADIVFSSTLRPKQIEFANAFRHERKISFKGGVGFGKTHAVAIMVWWSLICHNRVKVSIFGPSEGQIKTGIWNELDVLYQRMNPVFKQAYSITATKASRNAQPSECFAEYKLASKDNVAAARGIHATNNFVICDEADGIDDTIFTGALMNIMTDENPKLVLISNPSKPSGFFYNTWTHPEVSLGWAKIHGKAADNPNVTEARLAEMAIQYGGKESREYRIMVLGEFPEDSAEGLIPRSLVDIAVDQQYIIPAASEAFIWGLDPAGDGQDKSVLCIRQGRTLHSVEAYQNLDSIQLAYKIRDVYQRTPANQRPTVIAIDTIGVGYGVYSALKDFGLPVKGIKVSNKPTRQPERYRNMRDQIWWETKEWFETEDVVIPKHDDLIFELTNIRYNTDNGKICVEAKKDLKKRSQGKSPDHADALCLTFAVSSTRYASKYGFSKPLKYDNLSMYE</sequence>
<dbReference type="AlphaFoldDB" id="A0AAN2DCM9"/>
<comment type="caution">
    <text evidence="1">The sequence shown here is derived from an EMBL/GenBank/DDBJ whole genome shotgun (WGS) entry which is preliminary data.</text>
</comment>
<organism evidence="1 2">
    <name type="scientific">Rhizobium rhizogenes</name>
    <name type="common">Agrobacterium rhizogenes</name>
    <dbReference type="NCBI Taxonomy" id="359"/>
    <lineage>
        <taxon>Bacteria</taxon>
        <taxon>Pseudomonadati</taxon>
        <taxon>Pseudomonadota</taxon>
        <taxon>Alphaproteobacteria</taxon>
        <taxon>Hyphomicrobiales</taxon>
        <taxon>Rhizobiaceae</taxon>
        <taxon>Rhizobium/Agrobacterium group</taxon>
        <taxon>Rhizobium</taxon>
    </lineage>
</organism>
<protein>
    <recommendedName>
        <fullName evidence="3">Terminase</fullName>
    </recommendedName>
</protein>
<dbReference type="RefSeq" id="WP_065115734.1">
    <property type="nucleotide sequence ID" value="NZ_CAICSX020000001.1"/>
</dbReference>
<evidence type="ECO:0000313" key="1">
    <source>
        <dbReference type="EMBL" id="CAD0211267.1"/>
    </source>
</evidence>
<dbReference type="SUPFAM" id="SSF52540">
    <property type="entry name" value="P-loop containing nucleoside triphosphate hydrolases"/>
    <property type="match status" value="1"/>
</dbReference>
<dbReference type="Proteomes" id="UP000528185">
    <property type="component" value="Unassembled WGS sequence"/>
</dbReference>
<dbReference type="Pfam" id="PF03237">
    <property type="entry name" value="Terminase_6N"/>
    <property type="match status" value="1"/>
</dbReference>
<reference evidence="1 2" key="1">
    <citation type="submission" date="2020-06" db="EMBL/GenBank/DDBJ databases">
        <authorList>
            <person name="De Coninck B."/>
            <person name="Ibrahim H."/>
        </authorList>
    </citation>
    <scope>NUCLEOTIDE SEQUENCE [LARGE SCALE GENOMIC DNA]</scope>
    <source>
        <strain evidence="1">Ag_rhizogenes_K599</strain>
    </source>
</reference>
<proteinExistence type="predicted"/>
<evidence type="ECO:0008006" key="3">
    <source>
        <dbReference type="Google" id="ProtNLM"/>
    </source>
</evidence>
<dbReference type="EMBL" id="CAICSX020000001">
    <property type="protein sequence ID" value="CAD0211267.1"/>
    <property type="molecule type" value="Genomic_DNA"/>
</dbReference>